<feature type="transmembrane region" description="Helical" evidence="5">
    <location>
        <begin position="201"/>
        <end position="218"/>
    </location>
</feature>
<feature type="transmembrane region" description="Helical" evidence="5">
    <location>
        <begin position="314"/>
        <end position="332"/>
    </location>
</feature>
<dbReference type="PANTHER" id="PTHR37422">
    <property type="entry name" value="TEICHURONIC ACID BIOSYNTHESIS PROTEIN TUAE"/>
    <property type="match status" value="1"/>
</dbReference>
<dbReference type="PANTHER" id="PTHR37422:SF13">
    <property type="entry name" value="LIPOPOLYSACCHARIDE BIOSYNTHESIS PROTEIN PA4999-RELATED"/>
    <property type="match status" value="1"/>
</dbReference>
<organism evidence="7 8">
    <name type="scientific">Wansuia hejianensis</name>
    <dbReference type="NCBI Taxonomy" id="2763667"/>
    <lineage>
        <taxon>Bacteria</taxon>
        <taxon>Bacillati</taxon>
        <taxon>Bacillota</taxon>
        <taxon>Clostridia</taxon>
        <taxon>Lachnospirales</taxon>
        <taxon>Lachnospiraceae</taxon>
        <taxon>Wansuia</taxon>
    </lineage>
</organism>
<evidence type="ECO:0000256" key="1">
    <source>
        <dbReference type="ARBA" id="ARBA00004141"/>
    </source>
</evidence>
<evidence type="ECO:0000256" key="4">
    <source>
        <dbReference type="ARBA" id="ARBA00023136"/>
    </source>
</evidence>
<protein>
    <submittedName>
        <fullName evidence="7">O-antigen ligase family protein</fullName>
    </submittedName>
</protein>
<feature type="domain" description="O-antigen ligase-related" evidence="6">
    <location>
        <begin position="161"/>
        <end position="294"/>
    </location>
</feature>
<feature type="transmembrane region" description="Helical" evidence="5">
    <location>
        <begin position="156"/>
        <end position="189"/>
    </location>
</feature>
<dbReference type="RefSeq" id="WP_249328939.1">
    <property type="nucleotide sequence ID" value="NZ_CP060635.1"/>
</dbReference>
<dbReference type="EMBL" id="CP060635">
    <property type="protein sequence ID" value="QNM08794.1"/>
    <property type="molecule type" value="Genomic_DNA"/>
</dbReference>
<dbReference type="AlphaFoldDB" id="A0A7G9GDB2"/>
<comment type="subcellular location">
    <subcellularLocation>
        <location evidence="1">Membrane</location>
        <topology evidence="1">Multi-pass membrane protein</topology>
    </subcellularLocation>
</comment>
<accession>A0A7G9GDB2</accession>
<feature type="transmembrane region" description="Helical" evidence="5">
    <location>
        <begin position="31"/>
        <end position="52"/>
    </location>
</feature>
<reference evidence="7 8" key="1">
    <citation type="submission" date="2020-08" db="EMBL/GenBank/DDBJ databases">
        <authorList>
            <person name="Liu C."/>
            <person name="Sun Q."/>
        </authorList>
    </citation>
    <scope>NUCLEOTIDE SEQUENCE [LARGE SCALE GENOMIC DNA]</scope>
    <source>
        <strain evidence="7 8">NSJ-29</strain>
    </source>
</reference>
<evidence type="ECO:0000313" key="7">
    <source>
        <dbReference type="EMBL" id="QNM08794.1"/>
    </source>
</evidence>
<feature type="transmembrane region" description="Helical" evidence="5">
    <location>
        <begin position="132"/>
        <end position="150"/>
    </location>
</feature>
<feature type="transmembrane region" description="Helical" evidence="5">
    <location>
        <begin position="7"/>
        <end position="25"/>
    </location>
</feature>
<dbReference type="Proteomes" id="UP000515860">
    <property type="component" value="Chromosome"/>
</dbReference>
<keyword evidence="2 5" id="KW-0812">Transmembrane</keyword>
<keyword evidence="8" id="KW-1185">Reference proteome</keyword>
<keyword evidence="4 5" id="KW-0472">Membrane</keyword>
<evidence type="ECO:0000256" key="2">
    <source>
        <dbReference type="ARBA" id="ARBA00022692"/>
    </source>
</evidence>
<sequence length="368" mass="41548">MEVRFRNIYIVLISAVLAVLGTLAARGSVSISVIPVPYMYAVIMIIFVIGFYKNPFIIPVNKKFLLLIGICALSAAFNSDTKMIVSCFCMLVIFSYLLKASEELRIYLLLGTALGQFVFLFRYGLIDSWNGNSVCTALAFVTMIALLSYLTNISDLAILLITFVAGVIVIIMSSRTSIIAFFVSMLCLFIIRYRKKSSWPVKLTVLIALLLIFIVRFRDKLSLVLFNKWSSRGYEGVSILTGRGYIWVNELKNDWTWLGNGESYFDSIYHHNDAHNIFIQVLGRYGTIVLILFIVFAASLIIWSFKMKNDSKMYILPIVVAYFITGLFENVLFIDCKMYIPSILILIIAATLINDKNSAVEEVNASDL</sequence>
<proteinExistence type="predicted"/>
<gene>
    <name evidence="7" type="ORF">H9Q79_00290</name>
</gene>
<evidence type="ECO:0000259" key="6">
    <source>
        <dbReference type="Pfam" id="PF04932"/>
    </source>
</evidence>
<dbReference type="InterPro" id="IPR051533">
    <property type="entry name" value="WaaL-like"/>
</dbReference>
<keyword evidence="3 5" id="KW-1133">Transmembrane helix</keyword>
<evidence type="ECO:0000313" key="8">
    <source>
        <dbReference type="Proteomes" id="UP000515860"/>
    </source>
</evidence>
<dbReference type="Pfam" id="PF04932">
    <property type="entry name" value="Wzy_C"/>
    <property type="match status" value="1"/>
</dbReference>
<feature type="transmembrane region" description="Helical" evidence="5">
    <location>
        <begin position="64"/>
        <end position="94"/>
    </location>
</feature>
<dbReference type="GO" id="GO:0016020">
    <property type="term" value="C:membrane"/>
    <property type="evidence" value="ECO:0007669"/>
    <property type="project" value="UniProtKB-SubCell"/>
</dbReference>
<dbReference type="KEGG" id="whj:H9Q79_00290"/>
<evidence type="ECO:0000256" key="5">
    <source>
        <dbReference type="SAM" id="Phobius"/>
    </source>
</evidence>
<name>A0A7G9GDB2_9FIRM</name>
<feature type="transmembrane region" description="Helical" evidence="5">
    <location>
        <begin position="282"/>
        <end position="302"/>
    </location>
</feature>
<dbReference type="GO" id="GO:0016874">
    <property type="term" value="F:ligase activity"/>
    <property type="evidence" value="ECO:0007669"/>
    <property type="project" value="UniProtKB-KW"/>
</dbReference>
<dbReference type="InterPro" id="IPR007016">
    <property type="entry name" value="O-antigen_ligase-rel_domated"/>
</dbReference>
<keyword evidence="7" id="KW-0436">Ligase</keyword>
<feature type="transmembrane region" description="Helical" evidence="5">
    <location>
        <begin position="106"/>
        <end position="125"/>
    </location>
</feature>
<evidence type="ECO:0000256" key="3">
    <source>
        <dbReference type="ARBA" id="ARBA00022989"/>
    </source>
</evidence>